<dbReference type="AlphaFoldDB" id="A0A1Z8AU32"/>
<evidence type="ECO:0000256" key="1">
    <source>
        <dbReference type="SAM" id="Phobius"/>
    </source>
</evidence>
<evidence type="ECO:0000313" key="3">
    <source>
        <dbReference type="Proteomes" id="UP000196102"/>
    </source>
</evidence>
<name>A0A1Z8AU32_9FLAO</name>
<evidence type="ECO:0000313" key="2">
    <source>
        <dbReference type="EMBL" id="OUS13843.1"/>
    </source>
</evidence>
<comment type="caution">
    <text evidence="2">The sequence shown here is derived from an EMBL/GenBank/DDBJ whole genome shotgun (WGS) entry which is preliminary data.</text>
</comment>
<dbReference type="EMBL" id="MAAX01000133">
    <property type="protein sequence ID" value="OUS13843.1"/>
    <property type="molecule type" value="Genomic_DNA"/>
</dbReference>
<accession>A0A1Z8AU32</accession>
<sequence>MRYKNILSFLLVVVVVASLWFISKYKDVYREEIIFDISFINIPNSLILLENSKEIQIPLEIQASGLTLIWEKIFGHSLELDLEKNTYLRNDSLFFNSTKSLKNMRKIKSRSYDIVGVDDQELFLNFRKYATKKIPLKNSSTAEYTNNYYPLSDPFFNIDSVIITGNDAKVKELVVFDVKKKSKVIIKDSVTKFSINLKEIDPELNYNPEEIELTYKATQVTEGTYNIKLKLINNSNDYEIKIIPDTIEVIFSSPVAKFETIDKEDFDIFINYDKVDDLNMSVIPEIRVKNSDVISYRISPSQVQILTIK</sequence>
<keyword evidence="1" id="KW-0812">Transmembrane</keyword>
<dbReference type="Gene3D" id="2.170.120.30">
    <property type="match status" value="1"/>
</dbReference>
<dbReference type="RefSeq" id="WP_303687079.1">
    <property type="nucleotide sequence ID" value="NZ_CAJXYO010000022.1"/>
</dbReference>
<dbReference type="Proteomes" id="UP000196102">
    <property type="component" value="Unassembled WGS sequence"/>
</dbReference>
<protein>
    <recommendedName>
        <fullName evidence="4">YbbR-like domain-containing protein</fullName>
    </recommendedName>
</protein>
<proteinExistence type="predicted"/>
<gene>
    <name evidence="2" type="ORF">A9Q93_08935</name>
</gene>
<keyword evidence="1" id="KW-0472">Membrane</keyword>
<keyword evidence="1" id="KW-1133">Transmembrane helix</keyword>
<organism evidence="2 3">
    <name type="scientific">Nonlabens dokdonensis</name>
    <dbReference type="NCBI Taxonomy" id="328515"/>
    <lineage>
        <taxon>Bacteria</taxon>
        <taxon>Pseudomonadati</taxon>
        <taxon>Bacteroidota</taxon>
        <taxon>Flavobacteriia</taxon>
        <taxon>Flavobacteriales</taxon>
        <taxon>Flavobacteriaceae</taxon>
        <taxon>Nonlabens</taxon>
    </lineage>
</organism>
<evidence type="ECO:0008006" key="4">
    <source>
        <dbReference type="Google" id="ProtNLM"/>
    </source>
</evidence>
<feature type="transmembrane region" description="Helical" evidence="1">
    <location>
        <begin position="6"/>
        <end position="23"/>
    </location>
</feature>
<reference evidence="3" key="1">
    <citation type="journal article" date="2017" name="Proc. Natl. Acad. Sci. U.S.A.">
        <title>Simulation of Deepwater Horizon oil plume reveals substrate specialization within a complex community of hydrocarbon-degraders.</title>
        <authorList>
            <person name="Hu P."/>
            <person name="Dubinsky E.A."/>
            <person name="Probst A.J."/>
            <person name="Wang J."/>
            <person name="Sieber C.M.K."/>
            <person name="Tom L.M."/>
            <person name="Gardinali P."/>
            <person name="Banfield J.F."/>
            <person name="Atlas R.M."/>
            <person name="Andersen G.L."/>
        </authorList>
    </citation>
    <scope>NUCLEOTIDE SEQUENCE [LARGE SCALE GENOMIC DNA]</scope>
</reference>